<dbReference type="Proteomes" id="UP001357452">
    <property type="component" value="Unassembled WGS sequence"/>
</dbReference>
<organism evidence="2 3">
    <name type="scientific">Niabella digestorum</name>
    <dbReference type="NCBI Taxonomy" id="3117701"/>
    <lineage>
        <taxon>Bacteria</taxon>
        <taxon>Pseudomonadati</taxon>
        <taxon>Bacteroidota</taxon>
        <taxon>Chitinophagia</taxon>
        <taxon>Chitinophagales</taxon>
        <taxon>Chitinophagaceae</taxon>
        <taxon>Niabella</taxon>
    </lineage>
</organism>
<dbReference type="RefSeq" id="WP_330974039.1">
    <property type="nucleotide sequence ID" value="NZ_JAZGLY010000002.1"/>
</dbReference>
<protein>
    <submittedName>
        <fullName evidence="2">DUF4293 domain-containing protein</fullName>
    </submittedName>
</protein>
<feature type="transmembrane region" description="Helical" evidence="1">
    <location>
        <begin position="47"/>
        <end position="68"/>
    </location>
</feature>
<sequence length="139" mass="15550">MIQRKQTLWLLLSSICSGLTFKFPFYVGTVAPGTQGVEGPELTATDNIYLILLTVAVLGLAVVSIFLFKNRKKQVLLCYLGLLGALGLPVVYYNYSQYFQQGAFALTSLLTVLIIIGFIFAIQGIRRDEKLIRDLNRLR</sequence>
<evidence type="ECO:0000313" key="3">
    <source>
        <dbReference type="Proteomes" id="UP001357452"/>
    </source>
</evidence>
<keyword evidence="1" id="KW-1133">Transmembrane helix</keyword>
<accession>A0ABU7RFS6</accession>
<dbReference type="Pfam" id="PF14126">
    <property type="entry name" value="DUF4293"/>
    <property type="match status" value="1"/>
</dbReference>
<evidence type="ECO:0000313" key="2">
    <source>
        <dbReference type="EMBL" id="MEE6186632.1"/>
    </source>
</evidence>
<keyword evidence="1" id="KW-0812">Transmembrane</keyword>
<keyword evidence="1" id="KW-0472">Membrane</keyword>
<proteinExistence type="predicted"/>
<reference evidence="2 3" key="1">
    <citation type="submission" date="2024-01" db="EMBL/GenBank/DDBJ databases">
        <title>Niabella digestum sp. nov., isolated from waste digestion system.</title>
        <authorList>
            <person name="Zhang L."/>
        </authorList>
    </citation>
    <scope>NUCLEOTIDE SEQUENCE [LARGE SCALE GENOMIC DNA]</scope>
    <source>
        <strain evidence="2 3">A18</strain>
    </source>
</reference>
<evidence type="ECO:0000256" key="1">
    <source>
        <dbReference type="SAM" id="Phobius"/>
    </source>
</evidence>
<gene>
    <name evidence="2" type="ORF">V2H41_05025</name>
</gene>
<feature type="transmembrane region" description="Helical" evidence="1">
    <location>
        <begin position="7"/>
        <end position="27"/>
    </location>
</feature>
<feature type="transmembrane region" description="Helical" evidence="1">
    <location>
        <begin position="75"/>
        <end position="95"/>
    </location>
</feature>
<dbReference type="InterPro" id="IPR025635">
    <property type="entry name" value="DUF4293"/>
</dbReference>
<dbReference type="EMBL" id="JAZGLY010000002">
    <property type="protein sequence ID" value="MEE6186632.1"/>
    <property type="molecule type" value="Genomic_DNA"/>
</dbReference>
<keyword evidence="3" id="KW-1185">Reference proteome</keyword>
<feature type="transmembrane region" description="Helical" evidence="1">
    <location>
        <begin position="101"/>
        <end position="122"/>
    </location>
</feature>
<comment type="caution">
    <text evidence="2">The sequence shown here is derived from an EMBL/GenBank/DDBJ whole genome shotgun (WGS) entry which is preliminary data.</text>
</comment>
<name>A0ABU7RFS6_9BACT</name>